<name>A0A183C8F7_GLOPA</name>
<evidence type="ECO:0000313" key="1">
    <source>
        <dbReference type="Proteomes" id="UP000050741"/>
    </source>
</evidence>
<proteinExistence type="predicted"/>
<dbReference type="AlphaFoldDB" id="A0A183C8F7"/>
<evidence type="ECO:0000313" key="2">
    <source>
        <dbReference type="WBParaSite" id="GPLIN_000915300"/>
    </source>
</evidence>
<reference evidence="1" key="1">
    <citation type="submission" date="2014-05" db="EMBL/GenBank/DDBJ databases">
        <title>The genome and life-stage specific transcriptomes of Globodera pallida elucidate key aspects of plant parasitism by a cyst nematode.</title>
        <authorList>
            <person name="Cotton J.A."/>
            <person name="Lilley C.J."/>
            <person name="Jones L.M."/>
            <person name="Kikuchi T."/>
            <person name="Reid A.J."/>
            <person name="Thorpe P."/>
            <person name="Tsai I.J."/>
            <person name="Beasley H."/>
            <person name="Blok V."/>
            <person name="Cock P.J.A."/>
            <person name="Van den Akker S.E."/>
            <person name="Holroyd N."/>
            <person name="Hunt M."/>
            <person name="Mantelin S."/>
            <person name="Naghra H."/>
            <person name="Pain A."/>
            <person name="Palomares-Rius J.E."/>
            <person name="Zarowiecki M."/>
            <person name="Berriman M."/>
            <person name="Jones J.T."/>
            <person name="Urwin P.E."/>
        </authorList>
    </citation>
    <scope>NUCLEOTIDE SEQUENCE [LARGE SCALE GENOMIC DNA]</scope>
    <source>
        <strain evidence="1">Lindley</strain>
    </source>
</reference>
<keyword evidence="1" id="KW-1185">Reference proteome</keyword>
<dbReference type="WBParaSite" id="GPLIN_000915300">
    <property type="protein sequence ID" value="GPLIN_000915300"/>
    <property type="gene ID" value="GPLIN_000915300"/>
</dbReference>
<reference evidence="2" key="2">
    <citation type="submission" date="2016-06" db="UniProtKB">
        <authorList>
            <consortium name="WormBaseParasite"/>
        </authorList>
    </citation>
    <scope>IDENTIFICATION</scope>
</reference>
<accession>A0A183C8F7</accession>
<organism evidence="1 2">
    <name type="scientific">Globodera pallida</name>
    <name type="common">Potato cyst nematode worm</name>
    <name type="synonym">Heterodera pallida</name>
    <dbReference type="NCBI Taxonomy" id="36090"/>
    <lineage>
        <taxon>Eukaryota</taxon>
        <taxon>Metazoa</taxon>
        <taxon>Ecdysozoa</taxon>
        <taxon>Nematoda</taxon>
        <taxon>Chromadorea</taxon>
        <taxon>Rhabditida</taxon>
        <taxon>Tylenchina</taxon>
        <taxon>Tylenchomorpha</taxon>
        <taxon>Tylenchoidea</taxon>
        <taxon>Heteroderidae</taxon>
        <taxon>Heteroderinae</taxon>
        <taxon>Globodera</taxon>
    </lineage>
</organism>
<sequence>MAEDGTSSGATYYREPQSYTRRQLKAKLLEQCAGRAAESVSRTLCWKPVEGVYFSRNFGLASLEKRLC</sequence>
<protein>
    <submittedName>
        <fullName evidence="2">Uncharacterized protein</fullName>
    </submittedName>
</protein>
<dbReference type="Proteomes" id="UP000050741">
    <property type="component" value="Unassembled WGS sequence"/>
</dbReference>